<keyword evidence="1 3" id="KW-0378">Hydrolase</keyword>
<dbReference type="SUPFAM" id="SSF56281">
    <property type="entry name" value="Metallo-hydrolase/oxidoreductase"/>
    <property type="match status" value="1"/>
</dbReference>
<dbReference type="EMBL" id="VOHS01000051">
    <property type="protein sequence ID" value="TWV93958.1"/>
    <property type="molecule type" value="Genomic_DNA"/>
</dbReference>
<evidence type="ECO:0000313" key="4">
    <source>
        <dbReference type="Proteomes" id="UP000318815"/>
    </source>
</evidence>
<evidence type="ECO:0000256" key="1">
    <source>
        <dbReference type="ARBA" id="ARBA00022801"/>
    </source>
</evidence>
<dbReference type="InterPro" id="IPR036866">
    <property type="entry name" value="RibonucZ/Hydroxyglut_hydro"/>
</dbReference>
<reference evidence="3 4" key="1">
    <citation type="submission" date="2019-08" db="EMBL/GenBank/DDBJ databases">
        <title>Whole genome sequencing of chitin degrading bacteria Chitinophaga pinensis YS16.</title>
        <authorList>
            <person name="Singh R.P."/>
            <person name="Manchanda G."/>
            <person name="Maurya I.K."/>
            <person name="Joshi N.K."/>
            <person name="Srivastava A.K."/>
        </authorList>
    </citation>
    <scope>NUCLEOTIDE SEQUENCE [LARGE SCALE GENOMIC DNA]</scope>
    <source>
        <strain evidence="3 4">YS-16</strain>
    </source>
</reference>
<name>A0A5C6LPV4_9BACT</name>
<dbReference type="Pfam" id="PF12706">
    <property type="entry name" value="Lactamase_B_2"/>
    <property type="match status" value="1"/>
</dbReference>
<dbReference type="PANTHER" id="PTHR43546:SF9">
    <property type="entry name" value="L-ASCORBATE-6-PHOSPHATE LACTONASE ULAG-RELATED"/>
    <property type="match status" value="1"/>
</dbReference>
<evidence type="ECO:0000313" key="3">
    <source>
        <dbReference type="EMBL" id="TWV93958.1"/>
    </source>
</evidence>
<proteinExistence type="predicted"/>
<sequence>MMKVQLLRNASLVLTVREKTILVDPYLAPKGTYNAFDFTGNDRRNPLVDLPLSEQQLADLITHTDAVLLTHIHSDHWDDKARELLSENIPVLCQPVNEASIREQGFKNVTPVADELIWEGIKIGRTGGRHGTGQIGERMGIVSGYVISDGAEVIYIAGDTIWCEEVQQALDKYKPAKIIVNGGGARFIEGDAIVMDVPDILQVCNHAPAASVWVVHLEAVNHGKQSREEIRKALQEHRLSDRCFVPEDGGILF</sequence>
<dbReference type="AlphaFoldDB" id="A0A5C6LPV4"/>
<gene>
    <name evidence="3" type="ORF">FEF09_26365</name>
</gene>
<evidence type="ECO:0000259" key="2">
    <source>
        <dbReference type="Pfam" id="PF12706"/>
    </source>
</evidence>
<dbReference type="Proteomes" id="UP000318815">
    <property type="component" value="Unassembled WGS sequence"/>
</dbReference>
<accession>A0A5C6LPV4</accession>
<dbReference type="OrthoDB" id="9805728at2"/>
<dbReference type="RefSeq" id="WP_146307875.1">
    <property type="nucleotide sequence ID" value="NZ_VOHS01000051.1"/>
</dbReference>
<comment type="caution">
    <text evidence="3">The sequence shown here is derived from an EMBL/GenBank/DDBJ whole genome shotgun (WGS) entry which is preliminary data.</text>
</comment>
<dbReference type="InterPro" id="IPR050114">
    <property type="entry name" value="UPF0173_UPF0282_UlaG_hydrolase"/>
</dbReference>
<organism evidence="3 4">
    <name type="scientific">Chitinophaga pinensis</name>
    <dbReference type="NCBI Taxonomy" id="79329"/>
    <lineage>
        <taxon>Bacteria</taxon>
        <taxon>Pseudomonadati</taxon>
        <taxon>Bacteroidota</taxon>
        <taxon>Chitinophagia</taxon>
        <taxon>Chitinophagales</taxon>
        <taxon>Chitinophagaceae</taxon>
        <taxon>Chitinophaga</taxon>
    </lineage>
</organism>
<keyword evidence="4" id="KW-1185">Reference proteome</keyword>
<dbReference type="GO" id="GO:0016787">
    <property type="term" value="F:hydrolase activity"/>
    <property type="evidence" value="ECO:0007669"/>
    <property type="project" value="UniProtKB-KW"/>
</dbReference>
<dbReference type="InterPro" id="IPR001279">
    <property type="entry name" value="Metallo-B-lactamas"/>
</dbReference>
<protein>
    <submittedName>
        <fullName evidence="3">MBL fold metallo-hydrolase</fullName>
    </submittedName>
</protein>
<feature type="domain" description="Metallo-beta-lactamase" evidence="2">
    <location>
        <begin position="21"/>
        <end position="216"/>
    </location>
</feature>
<dbReference type="PANTHER" id="PTHR43546">
    <property type="entry name" value="UPF0173 METAL-DEPENDENT HYDROLASE MJ1163-RELATED"/>
    <property type="match status" value="1"/>
</dbReference>
<dbReference type="Gene3D" id="3.60.15.10">
    <property type="entry name" value="Ribonuclease Z/Hydroxyacylglutathione hydrolase-like"/>
    <property type="match status" value="1"/>
</dbReference>